<reference evidence="2 3" key="1">
    <citation type="submission" date="2020-08" db="EMBL/GenBank/DDBJ databases">
        <title>Sequencing the genomes of 1000 actinobacteria strains.</title>
        <authorList>
            <person name="Klenk H.-P."/>
        </authorList>
    </citation>
    <scope>NUCLEOTIDE SEQUENCE [LARGE SCALE GENOMIC DNA]</scope>
    <source>
        <strain evidence="2 3">DSM 45582</strain>
    </source>
</reference>
<sequence>MTTALLKTKHDKLFDLLDYDGNGAIELADFEQLAADLVKAGTDNPHAQSAEAVFSAYRRAFERFAAHADTDRDGTIDRDEFHAAMATQADREARFDDIWGPTCDVEFDNVDVDGDGKLDRDEFATLMAGFGQTPVAASAGFDRLATDGAISREAYHQAWKTYVSSDDVTAGANAMMA</sequence>
<dbReference type="Gene3D" id="1.10.238.10">
    <property type="entry name" value="EF-hand"/>
    <property type="match status" value="1"/>
</dbReference>
<proteinExistence type="predicted"/>
<organism evidence="2 3">
    <name type="scientific">Saccharopolyspora gloriosae</name>
    <dbReference type="NCBI Taxonomy" id="455344"/>
    <lineage>
        <taxon>Bacteria</taxon>
        <taxon>Bacillati</taxon>
        <taxon>Actinomycetota</taxon>
        <taxon>Actinomycetes</taxon>
        <taxon>Pseudonocardiales</taxon>
        <taxon>Pseudonocardiaceae</taxon>
        <taxon>Saccharopolyspora</taxon>
    </lineage>
</organism>
<dbReference type="PROSITE" id="PS50222">
    <property type="entry name" value="EF_HAND_2"/>
    <property type="match status" value="3"/>
</dbReference>
<dbReference type="AlphaFoldDB" id="A0A840NDU0"/>
<dbReference type="CDD" id="cd00051">
    <property type="entry name" value="EFh"/>
    <property type="match status" value="1"/>
</dbReference>
<protein>
    <submittedName>
        <fullName evidence="2">Ca2+-binding EF-hand superfamily protein</fullName>
    </submittedName>
</protein>
<dbReference type="EMBL" id="JACHIV010000001">
    <property type="protein sequence ID" value="MBB5070516.1"/>
    <property type="molecule type" value="Genomic_DNA"/>
</dbReference>
<dbReference type="InterPro" id="IPR011992">
    <property type="entry name" value="EF-hand-dom_pair"/>
</dbReference>
<accession>A0A840NDU0</accession>
<dbReference type="RefSeq" id="WP_184480125.1">
    <property type="nucleotide sequence ID" value="NZ_JACHIV010000001.1"/>
</dbReference>
<dbReference type="Pfam" id="PF13499">
    <property type="entry name" value="EF-hand_7"/>
    <property type="match status" value="1"/>
</dbReference>
<feature type="domain" description="EF-hand" evidence="1">
    <location>
        <begin position="107"/>
        <end position="133"/>
    </location>
</feature>
<dbReference type="SMART" id="SM00054">
    <property type="entry name" value="EFh"/>
    <property type="match status" value="3"/>
</dbReference>
<dbReference type="InterPro" id="IPR002048">
    <property type="entry name" value="EF_hand_dom"/>
</dbReference>
<dbReference type="Proteomes" id="UP000580474">
    <property type="component" value="Unassembled WGS sequence"/>
</dbReference>
<dbReference type="GO" id="GO:0005509">
    <property type="term" value="F:calcium ion binding"/>
    <property type="evidence" value="ECO:0007669"/>
    <property type="project" value="InterPro"/>
</dbReference>
<feature type="domain" description="EF-hand" evidence="1">
    <location>
        <begin position="5"/>
        <end position="40"/>
    </location>
</feature>
<name>A0A840NDU0_9PSEU</name>
<gene>
    <name evidence="2" type="ORF">BJ969_003604</name>
</gene>
<dbReference type="Pfam" id="PF13202">
    <property type="entry name" value="EF-hand_5"/>
    <property type="match status" value="1"/>
</dbReference>
<evidence type="ECO:0000259" key="1">
    <source>
        <dbReference type="PROSITE" id="PS50222"/>
    </source>
</evidence>
<keyword evidence="3" id="KW-1185">Reference proteome</keyword>
<feature type="domain" description="EF-hand" evidence="1">
    <location>
        <begin position="56"/>
        <end position="91"/>
    </location>
</feature>
<evidence type="ECO:0000313" key="2">
    <source>
        <dbReference type="EMBL" id="MBB5070516.1"/>
    </source>
</evidence>
<comment type="caution">
    <text evidence="2">The sequence shown here is derived from an EMBL/GenBank/DDBJ whole genome shotgun (WGS) entry which is preliminary data.</text>
</comment>
<dbReference type="InterPro" id="IPR018247">
    <property type="entry name" value="EF_Hand_1_Ca_BS"/>
</dbReference>
<dbReference type="PROSITE" id="PS00018">
    <property type="entry name" value="EF_HAND_1"/>
    <property type="match status" value="3"/>
</dbReference>
<dbReference type="SUPFAM" id="SSF47473">
    <property type="entry name" value="EF-hand"/>
    <property type="match status" value="1"/>
</dbReference>
<evidence type="ECO:0000313" key="3">
    <source>
        <dbReference type="Proteomes" id="UP000580474"/>
    </source>
</evidence>